<evidence type="ECO:0000313" key="2">
    <source>
        <dbReference type="Proteomes" id="UP000324222"/>
    </source>
</evidence>
<proteinExistence type="predicted"/>
<protein>
    <submittedName>
        <fullName evidence="1">Uncharacterized protein</fullName>
    </submittedName>
</protein>
<dbReference type="Proteomes" id="UP000324222">
    <property type="component" value="Unassembled WGS sequence"/>
</dbReference>
<comment type="caution">
    <text evidence="1">The sequence shown here is derived from an EMBL/GenBank/DDBJ whole genome shotgun (WGS) entry which is preliminary data.</text>
</comment>
<dbReference type="AlphaFoldDB" id="A0A5B7IKX4"/>
<keyword evidence="2" id="KW-1185">Reference proteome</keyword>
<accession>A0A5B7IKX4</accession>
<name>A0A5B7IKX4_PORTR</name>
<reference evidence="1 2" key="1">
    <citation type="submission" date="2019-05" db="EMBL/GenBank/DDBJ databases">
        <title>Another draft genome of Portunus trituberculatus and its Hox gene families provides insights of decapod evolution.</title>
        <authorList>
            <person name="Jeong J.-H."/>
            <person name="Song I."/>
            <person name="Kim S."/>
            <person name="Choi T."/>
            <person name="Kim D."/>
            <person name="Ryu S."/>
            <person name="Kim W."/>
        </authorList>
    </citation>
    <scope>NUCLEOTIDE SEQUENCE [LARGE SCALE GENOMIC DNA]</scope>
    <source>
        <tissue evidence="1">Muscle</tissue>
    </source>
</reference>
<sequence>MHSSTEEFNQVRQVFPLLIVQKSCQSVTSTVKTP</sequence>
<gene>
    <name evidence="1" type="ORF">E2C01_077114</name>
</gene>
<dbReference type="EMBL" id="VSRR010059787">
    <property type="protein sequence ID" value="MPC82446.1"/>
    <property type="molecule type" value="Genomic_DNA"/>
</dbReference>
<organism evidence="1 2">
    <name type="scientific">Portunus trituberculatus</name>
    <name type="common">Swimming crab</name>
    <name type="synonym">Neptunus trituberculatus</name>
    <dbReference type="NCBI Taxonomy" id="210409"/>
    <lineage>
        <taxon>Eukaryota</taxon>
        <taxon>Metazoa</taxon>
        <taxon>Ecdysozoa</taxon>
        <taxon>Arthropoda</taxon>
        <taxon>Crustacea</taxon>
        <taxon>Multicrustacea</taxon>
        <taxon>Malacostraca</taxon>
        <taxon>Eumalacostraca</taxon>
        <taxon>Eucarida</taxon>
        <taxon>Decapoda</taxon>
        <taxon>Pleocyemata</taxon>
        <taxon>Brachyura</taxon>
        <taxon>Eubrachyura</taxon>
        <taxon>Portunoidea</taxon>
        <taxon>Portunidae</taxon>
        <taxon>Portuninae</taxon>
        <taxon>Portunus</taxon>
    </lineage>
</organism>
<evidence type="ECO:0000313" key="1">
    <source>
        <dbReference type="EMBL" id="MPC82446.1"/>
    </source>
</evidence>